<dbReference type="Gene3D" id="2.160.10.10">
    <property type="entry name" value="Hexapeptide repeat proteins"/>
    <property type="match status" value="1"/>
</dbReference>
<keyword evidence="3" id="KW-1185">Reference proteome</keyword>
<dbReference type="Gene3D" id="2.160.20.80">
    <property type="entry name" value="E3 ubiquitin-protein ligase SopA"/>
    <property type="match status" value="1"/>
</dbReference>
<feature type="transmembrane region" description="Helical" evidence="1">
    <location>
        <begin position="170"/>
        <end position="186"/>
    </location>
</feature>
<dbReference type="AlphaFoldDB" id="K2QE58"/>
<dbReference type="PANTHER" id="PTHR43300:SF11">
    <property type="entry name" value="ACETYLTRANSFERASE RV3034C-RELATED"/>
    <property type="match status" value="1"/>
</dbReference>
<protein>
    <submittedName>
        <fullName evidence="2">Serine O-acetyltransferase (Serine acetyltransferase)</fullName>
    </submittedName>
</protein>
<keyword evidence="1" id="KW-1133">Transmembrane helix</keyword>
<organism evidence="2 3">
    <name type="scientific">Methanobacterium formicicum (strain DSM 3637 / PP1)</name>
    <dbReference type="NCBI Taxonomy" id="1204725"/>
    <lineage>
        <taxon>Archaea</taxon>
        <taxon>Methanobacteriati</taxon>
        <taxon>Methanobacteriota</taxon>
        <taxon>Methanomada group</taxon>
        <taxon>Methanobacteria</taxon>
        <taxon>Methanobacteriales</taxon>
        <taxon>Methanobacteriaceae</taxon>
        <taxon>Methanobacterium</taxon>
    </lineage>
</organism>
<dbReference type="GO" id="GO:0016740">
    <property type="term" value="F:transferase activity"/>
    <property type="evidence" value="ECO:0007669"/>
    <property type="project" value="UniProtKB-KW"/>
</dbReference>
<dbReference type="RefSeq" id="WP_004029740.1">
    <property type="nucleotide sequence ID" value="NZ_AMPO01000002.1"/>
</dbReference>
<dbReference type="PATRIC" id="fig|1204725.3.peg.547"/>
<accession>K2QE58</accession>
<dbReference type="InterPro" id="IPR011004">
    <property type="entry name" value="Trimer_LpxA-like_sf"/>
</dbReference>
<dbReference type="PANTHER" id="PTHR43300">
    <property type="entry name" value="ACETYLTRANSFERASE"/>
    <property type="match status" value="1"/>
</dbReference>
<dbReference type="EMBL" id="AMPO01000002">
    <property type="protein sequence ID" value="EKF86361.1"/>
    <property type="molecule type" value="Genomic_DNA"/>
</dbReference>
<proteinExistence type="predicted"/>
<dbReference type="SUPFAM" id="SSF51161">
    <property type="entry name" value="Trimeric LpxA-like enzymes"/>
    <property type="match status" value="1"/>
</dbReference>
<dbReference type="SUPFAM" id="SSF141571">
    <property type="entry name" value="Pentapeptide repeat-like"/>
    <property type="match status" value="1"/>
</dbReference>
<dbReference type="Proteomes" id="UP000007360">
    <property type="component" value="Unassembled WGS sequence"/>
</dbReference>
<sequence length="292" mass="33617">MNRTEIRSKIILLLKKNKDDDIALIFNENFDKIDLRGLSIENLILNDINLLNMFNNGSFFNKCNFNNVNFFNSDFRGVKFKDTTFNNIKFQNSQIIGAEFVNCTFENIIFSKCDLTGSNFLKNRYKTPLKLELSNMYNTEYQKSYFNNLSSLNILDYYYHKFCMFFKKNNLNLILLLFYLMFRVILNCDIPLHLIELGKNVRFAHLGFNTIIVGHTKIGNNTWIGPNVNIFSRRKTRIKIGKNVVIGIGAKVSADIGDNVIIGAGALVLDDIPSNSTVYGQKSKIMIMENTD</sequence>
<dbReference type="Pfam" id="PF13599">
    <property type="entry name" value="Pentapeptide_4"/>
    <property type="match status" value="1"/>
</dbReference>
<keyword evidence="1" id="KW-0812">Transmembrane</keyword>
<gene>
    <name evidence="2" type="ORF">A994_02723</name>
</gene>
<name>K2QE58_METFP</name>
<keyword evidence="1" id="KW-0472">Membrane</keyword>
<comment type="caution">
    <text evidence="2">The sequence shown here is derived from an EMBL/GenBank/DDBJ whole genome shotgun (WGS) entry which is preliminary data.</text>
</comment>
<evidence type="ECO:0000313" key="2">
    <source>
        <dbReference type="EMBL" id="EKF86361.1"/>
    </source>
</evidence>
<dbReference type="InterPro" id="IPR050179">
    <property type="entry name" value="Trans_hexapeptide_repeat"/>
</dbReference>
<evidence type="ECO:0000256" key="1">
    <source>
        <dbReference type="SAM" id="Phobius"/>
    </source>
</evidence>
<reference evidence="2 3" key="1">
    <citation type="journal article" date="2012" name="J. Bacteriol.">
        <title>Draft genome sequence of Methanobacterium formicicum DSM 3637, an archaebacterium isolated from the methane producer amoeba Pelomyxa palustris.</title>
        <authorList>
            <person name="Gutierrez G."/>
        </authorList>
    </citation>
    <scope>NUCLEOTIDE SEQUENCE [LARGE SCALE GENOMIC DNA]</scope>
    <source>
        <strain evidence="3">DSM 3637 / PP1</strain>
    </source>
</reference>
<dbReference type="InterPro" id="IPR001646">
    <property type="entry name" value="5peptide_repeat"/>
</dbReference>
<evidence type="ECO:0000313" key="3">
    <source>
        <dbReference type="Proteomes" id="UP000007360"/>
    </source>
</evidence>